<evidence type="ECO:0000259" key="2">
    <source>
        <dbReference type="Pfam" id="PF13568"/>
    </source>
</evidence>
<protein>
    <submittedName>
        <fullName evidence="3">PorT family protein</fullName>
    </submittedName>
</protein>
<reference evidence="3 4" key="1">
    <citation type="submission" date="2018-03" db="EMBL/GenBank/DDBJ databases">
        <title>Adhaeribacter sp. HMF7605 Genome sequencing and assembly.</title>
        <authorList>
            <person name="Kang H."/>
            <person name="Kang J."/>
            <person name="Cha I."/>
            <person name="Kim H."/>
            <person name="Joh K."/>
        </authorList>
    </citation>
    <scope>NUCLEOTIDE SEQUENCE [LARGE SCALE GENOMIC DNA]</scope>
    <source>
        <strain evidence="3 4">HMF7605</strain>
    </source>
</reference>
<dbReference type="EMBL" id="PYFT01000001">
    <property type="protein sequence ID" value="PSR55028.1"/>
    <property type="molecule type" value="Genomic_DNA"/>
</dbReference>
<dbReference type="AlphaFoldDB" id="A0A2T2YHS7"/>
<sequence length="221" mass="24024">MKKIAFLLFTALTVSFASHAQIGIKLGANLSNLAGDLKHEDLNKNKIGFVGGLSYNIPLSGDNFISLQPELLYSMKGYKYADITVTEIDPVTSQSNQVTYEGKVNYSYLDLPILLKVNAGPIFFEAGPQLSYLLGIQDNTEKTINGVDFESYQKIDKDNLAELEIGYAAGVGFQAPMGITVGLRYNGSISHLAKNDNGDELANARNSLYQATVGFRLPTGK</sequence>
<accession>A0A2T2YHS7</accession>
<dbReference type="Pfam" id="PF13568">
    <property type="entry name" value="OMP_b-brl_2"/>
    <property type="match status" value="1"/>
</dbReference>
<comment type="caution">
    <text evidence="3">The sequence shown here is derived from an EMBL/GenBank/DDBJ whole genome shotgun (WGS) entry which is preliminary data.</text>
</comment>
<evidence type="ECO:0000313" key="3">
    <source>
        <dbReference type="EMBL" id="PSR55028.1"/>
    </source>
</evidence>
<organism evidence="3 4">
    <name type="scientific">Adhaeribacter arboris</name>
    <dbReference type="NCBI Taxonomy" id="2072846"/>
    <lineage>
        <taxon>Bacteria</taxon>
        <taxon>Pseudomonadati</taxon>
        <taxon>Bacteroidota</taxon>
        <taxon>Cytophagia</taxon>
        <taxon>Cytophagales</taxon>
        <taxon>Hymenobacteraceae</taxon>
        <taxon>Adhaeribacter</taxon>
    </lineage>
</organism>
<dbReference type="Proteomes" id="UP000240357">
    <property type="component" value="Unassembled WGS sequence"/>
</dbReference>
<feature type="chain" id="PRO_5015612903" evidence="1">
    <location>
        <begin position="21"/>
        <end position="221"/>
    </location>
</feature>
<gene>
    <name evidence="3" type="ORF">AHMF7605_16715</name>
</gene>
<feature type="signal peptide" evidence="1">
    <location>
        <begin position="1"/>
        <end position="20"/>
    </location>
</feature>
<keyword evidence="4" id="KW-1185">Reference proteome</keyword>
<name>A0A2T2YHS7_9BACT</name>
<proteinExistence type="predicted"/>
<keyword evidence="1" id="KW-0732">Signal</keyword>
<feature type="domain" description="Outer membrane protein beta-barrel" evidence="2">
    <location>
        <begin position="19"/>
        <end position="192"/>
    </location>
</feature>
<dbReference type="OrthoDB" id="838174at2"/>
<evidence type="ECO:0000256" key="1">
    <source>
        <dbReference type="SAM" id="SignalP"/>
    </source>
</evidence>
<dbReference type="RefSeq" id="WP_106931204.1">
    <property type="nucleotide sequence ID" value="NZ_PYFT01000001.1"/>
</dbReference>
<evidence type="ECO:0000313" key="4">
    <source>
        <dbReference type="Proteomes" id="UP000240357"/>
    </source>
</evidence>
<dbReference type="InterPro" id="IPR025665">
    <property type="entry name" value="Beta-barrel_OMP_2"/>
</dbReference>